<reference evidence="1 2" key="1">
    <citation type="submission" date="2019-03" db="EMBL/GenBank/DDBJ databases">
        <title>San Antonio Military Medical Center submission to MRSN (WRAIR), pending publication.</title>
        <authorList>
            <person name="Blyth D.M."/>
            <person name="Mccarthy S.L."/>
            <person name="Schall S.E."/>
            <person name="Stam J.A."/>
            <person name="Ong A.C."/>
            <person name="Mcgann P.T."/>
        </authorList>
    </citation>
    <scope>NUCLEOTIDE SEQUENCE [LARGE SCALE GENOMIC DNA]</scope>
    <source>
        <strain evidence="1 2">MRSN571793</strain>
    </source>
</reference>
<evidence type="ECO:0000313" key="1">
    <source>
        <dbReference type="EMBL" id="TFD97343.1"/>
    </source>
</evidence>
<comment type="caution">
    <text evidence="1">The sequence shown here is derived from an EMBL/GenBank/DDBJ whole genome shotgun (WGS) entry which is preliminary data.</text>
</comment>
<sequence length="137" mass="15631">MEIIVLILLIALVVVYALKKESQENNSQTANSNFPTSRTGNKDRIIQVSEQIMQQSIFLGEEYERTGRSTKTRELVGVVDLHIRELNKLKTGLEISQMLNIQINVQGQIISFPAFLIVLRNVLRELEEGTGFIFERI</sequence>
<protein>
    <submittedName>
        <fullName evidence="1">Uncharacterized protein</fullName>
    </submittedName>
</protein>
<keyword evidence="2" id="KW-1185">Reference proteome</keyword>
<dbReference type="AlphaFoldDB" id="A0A4Y8L434"/>
<accession>A0A4Y8L434</accession>
<organism evidence="1 2">
    <name type="scientific">Dysgonomonas capnocytophagoides</name>
    <dbReference type="NCBI Taxonomy" id="45254"/>
    <lineage>
        <taxon>Bacteria</taxon>
        <taxon>Pseudomonadati</taxon>
        <taxon>Bacteroidota</taxon>
        <taxon>Bacteroidia</taxon>
        <taxon>Bacteroidales</taxon>
        <taxon>Dysgonomonadaceae</taxon>
        <taxon>Dysgonomonas</taxon>
    </lineage>
</organism>
<evidence type="ECO:0000313" key="2">
    <source>
        <dbReference type="Proteomes" id="UP000297861"/>
    </source>
</evidence>
<name>A0A4Y8L434_9BACT</name>
<dbReference type="EMBL" id="SOML01000003">
    <property type="protein sequence ID" value="TFD97343.1"/>
    <property type="molecule type" value="Genomic_DNA"/>
</dbReference>
<dbReference type="RefSeq" id="WP_134435893.1">
    <property type="nucleotide sequence ID" value="NZ_SOML01000003.1"/>
</dbReference>
<gene>
    <name evidence="1" type="ORF">E2605_06655</name>
</gene>
<dbReference type="Proteomes" id="UP000297861">
    <property type="component" value="Unassembled WGS sequence"/>
</dbReference>
<proteinExistence type="predicted"/>